<evidence type="ECO:0000313" key="4">
    <source>
        <dbReference type="Proteomes" id="UP000515908"/>
    </source>
</evidence>
<gene>
    <name evidence="3" type="ORF">ADEAN_000831600</name>
</gene>
<feature type="compositionally biased region" description="Basic and acidic residues" evidence="1">
    <location>
        <begin position="489"/>
        <end position="525"/>
    </location>
</feature>
<dbReference type="EMBL" id="LR877162">
    <property type="protein sequence ID" value="CAD2220793.1"/>
    <property type="molecule type" value="Genomic_DNA"/>
</dbReference>
<protein>
    <submittedName>
        <fullName evidence="3">Uncharacterized protein</fullName>
    </submittedName>
</protein>
<name>A0A7G2CQG4_9TRYP</name>
<keyword evidence="2" id="KW-0472">Membrane</keyword>
<proteinExistence type="predicted"/>
<evidence type="ECO:0000313" key="3">
    <source>
        <dbReference type="EMBL" id="CAD2220793.1"/>
    </source>
</evidence>
<keyword evidence="2" id="KW-0812">Transmembrane</keyword>
<accession>A0A7G2CQG4</accession>
<dbReference type="Proteomes" id="UP000515908">
    <property type="component" value="Chromosome 18"/>
</dbReference>
<dbReference type="VEuPathDB" id="TriTrypDB:ADEAN_000831600"/>
<feature type="region of interest" description="Disordered" evidence="1">
    <location>
        <begin position="275"/>
        <end position="314"/>
    </location>
</feature>
<keyword evidence="2" id="KW-1133">Transmembrane helix</keyword>
<feature type="region of interest" description="Disordered" evidence="1">
    <location>
        <begin position="464"/>
        <end position="525"/>
    </location>
</feature>
<keyword evidence="4" id="KW-1185">Reference proteome</keyword>
<reference evidence="3 4" key="1">
    <citation type="submission" date="2020-08" db="EMBL/GenBank/DDBJ databases">
        <authorList>
            <person name="Newling K."/>
            <person name="Davey J."/>
            <person name="Forrester S."/>
        </authorList>
    </citation>
    <scope>NUCLEOTIDE SEQUENCE [LARGE SCALE GENOMIC DNA]</scope>
    <source>
        <strain evidence="4">Crithidia deanei Carvalho (ATCC PRA-265)</strain>
    </source>
</reference>
<sequence length="808" mass="91528">MEEQTVKRCCLLLCDSLFYTLPQLQTNANPPSAALQKLKGMAAHLAADATTLYRLCKNTKPSVSILLRSDSADHIHRYLEEGARSRGQTNLNNSNTTNSANQNKNNVLYSLDIIVECAFCVLAILFYQQNAFFEKILSYYQSVNPNAPFRLQFHNQNTINALKMKKKDLQNFFSRCKKLVEQNISTNTKGKTAKSASVESPLLLLTLVYFYFHQNKNNLPSAEQKRLFHLLQTDIRSGLASLKEEEKNENNQQKEEDKLALKYIKQFIFHPEGSTTTLKRKRARPGEEAEEGYAVRSFHGRAAPQEEEESEEDSFNFEEEINELFASSGQAVRSILDRRQTPLYGEVVDPLWEREGDHGRARPPLSLLQLTVDAMEHKVNRYWDALQQHLLDPCLFFENPLDHRFLFNDALVCIPRHVVNSFVLSRRLLVFALWSSYDGQHGGALLSDRLALYASRVLSPQDEEHGECPVCSHMHPRLEGDSTSEGGDSDTHHVKNKSTHDATEGDDTKQLLRRTMTERVSTRREAAGHTGWFAIDGIRRHEKADTTEGRQTDPLVLLLHRLHALAELLVYCGNRSKRHLRQLDGQLGESGSVPLDPFQYFSNMIALDSDRNTPSQFTWVLADTGITPSTLMSRTLECLVTDILLRDTADGERPPVPFRSQVEYVFSKKNNPETATESPHTPVSLSTTVNRVSMLTSQPNTLYTEGYTQDTSNHSTSHLLLECVQCFRTFHQSCLLPSQREESFYTLVNTNLPASPTAEDTSEEHDSPPQYLSGFRCHQCRLTPCKATMEDAPHILPPLAIQTTETVA</sequence>
<feature type="transmembrane region" description="Helical" evidence="2">
    <location>
        <begin position="107"/>
        <end position="127"/>
    </location>
</feature>
<evidence type="ECO:0000256" key="1">
    <source>
        <dbReference type="SAM" id="MobiDB-lite"/>
    </source>
</evidence>
<evidence type="ECO:0000256" key="2">
    <source>
        <dbReference type="SAM" id="Phobius"/>
    </source>
</evidence>
<feature type="compositionally biased region" description="Acidic residues" evidence="1">
    <location>
        <begin position="305"/>
        <end position="314"/>
    </location>
</feature>
<dbReference type="AlphaFoldDB" id="A0A7G2CQG4"/>
<organism evidence="3 4">
    <name type="scientific">Angomonas deanei</name>
    <dbReference type="NCBI Taxonomy" id="59799"/>
    <lineage>
        <taxon>Eukaryota</taxon>
        <taxon>Discoba</taxon>
        <taxon>Euglenozoa</taxon>
        <taxon>Kinetoplastea</taxon>
        <taxon>Metakinetoplastina</taxon>
        <taxon>Trypanosomatida</taxon>
        <taxon>Trypanosomatidae</taxon>
        <taxon>Strigomonadinae</taxon>
        <taxon>Angomonas</taxon>
    </lineage>
</organism>